<evidence type="ECO:0000256" key="3">
    <source>
        <dbReference type="ARBA" id="ARBA00022490"/>
    </source>
</evidence>
<dbReference type="InterPro" id="IPR010334">
    <property type="entry name" value="Dcp1"/>
</dbReference>
<dbReference type="STRING" id="1745343.A0A2J6PM79"/>
<gene>
    <name evidence="5" type="ORF">NA56DRAFT_351784</name>
</gene>
<dbReference type="InterPro" id="IPR011993">
    <property type="entry name" value="PH-like_dom_sf"/>
</dbReference>
<dbReference type="GO" id="GO:0006397">
    <property type="term" value="P:mRNA processing"/>
    <property type="evidence" value="ECO:0007669"/>
    <property type="project" value="UniProtKB-KW"/>
</dbReference>
<organism evidence="5 6">
    <name type="scientific">Hyaloscypha hepaticicola</name>
    <dbReference type="NCBI Taxonomy" id="2082293"/>
    <lineage>
        <taxon>Eukaryota</taxon>
        <taxon>Fungi</taxon>
        <taxon>Dikarya</taxon>
        <taxon>Ascomycota</taxon>
        <taxon>Pezizomycotina</taxon>
        <taxon>Leotiomycetes</taxon>
        <taxon>Helotiales</taxon>
        <taxon>Hyaloscyphaceae</taxon>
        <taxon>Hyaloscypha</taxon>
    </lineage>
</organism>
<dbReference type="GO" id="GO:0003729">
    <property type="term" value="F:mRNA binding"/>
    <property type="evidence" value="ECO:0007669"/>
    <property type="project" value="TreeGrafter"/>
</dbReference>
<evidence type="ECO:0000256" key="2">
    <source>
        <dbReference type="ARBA" id="ARBA00008778"/>
    </source>
</evidence>
<dbReference type="Pfam" id="PF06058">
    <property type="entry name" value="DCP1"/>
    <property type="match status" value="1"/>
</dbReference>
<proteinExistence type="inferred from homology"/>
<accession>A0A2J6PM79</accession>
<evidence type="ECO:0000313" key="5">
    <source>
        <dbReference type="EMBL" id="PMD15134.1"/>
    </source>
</evidence>
<protein>
    <submittedName>
        <fullName evidence="5">PH domain-like protein</fullName>
    </submittedName>
</protein>
<evidence type="ECO:0000313" key="6">
    <source>
        <dbReference type="Proteomes" id="UP000235672"/>
    </source>
</evidence>
<dbReference type="GO" id="GO:0008047">
    <property type="term" value="F:enzyme activator activity"/>
    <property type="evidence" value="ECO:0007669"/>
    <property type="project" value="InterPro"/>
</dbReference>
<dbReference type="EMBL" id="KZ613515">
    <property type="protein sequence ID" value="PMD15134.1"/>
    <property type="molecule type" value="Genomic_DNA"/>
</dbReference>
<dbReference type="GO" id="GO:0031087">
    <property type="term" value="P:deadenylation-independent decapping of nuclear-transcribed mRNA"/>
    <property type="evidence" value="ECO:0007669"/>
    <property type="project" value="TreeGrafter"/>
</dbReference>
<dbReference type="PANTHER" id="PTHR16290:SF0">
    <property type="entry name" value="DECAPPING PROTEIN 1, ISOFORM A"/>
    <property type="match status" value="1"/>
</dbReference>
<comment type="similarity">
    <text evidence="2">Belongs to the DCP1 family.</text>
</comment>
<evidence type="ECO:0000256" key="4">
    <source>
        <dbReference type="ARBA" id="ARBA00022664"/>
    </source>
</evidence>
<dbReference type="Gene3D" id="2.30.29.30">
    <property type="entry name" value="Pleckstrin-homology domain (PH domain)/Phosphotyrosine-binding domain (PTB)"/>
    <property type="match status" value="1"/>
</dbReference>
<dbReference type="OrthoDB" id="255837at2759"/>
<dbReference type="PANTHER" id="PTHR16290">
    <property type="entry name" value="TRANSCRIPTION FACTOR SMIF DECAPPING ENZYME DCP1"/>
    <property type="match status" value="1"/>
</dbReference>
<keyword evidence="4" id="KW-0507">mRNA processing</keyword>
<keyword evidence="3" id="KW-0963">Cytoplasm</keyword>
<name>A0A2J6PM79_9HELO</name>
<dbReference type="GO" id="GO:0000932">
    <property type="term" value="C:P-body"/>
    <property type="evidence" value="ECO:0007669"/>
    <property type="project" value="TreeGrafter"/>
</dbReference>
<reference evidence="5 6" key="1">
    <citation type="submission" date="2016-05" db="EMBL/GenBank/DDBJ databases">
        <title>A degradative enzymes factory behind the ericoid mycorrhizal symbiosis.</title>
        <authorList>
            <consortium name="DOE Joint Genome Institute"/>
            <person name="Martino E."/>
            <person name="Morin E."/>
            <person name="Grelet G."/>
            <person name="Kuo A."/>
            <person name="Kohler A."/>
            <person name="Daghino S."/>
            <person name="Barry K."/>
            <person name="Choi C."/>
            <person name="Cichocki N."/>
            <person name="Clum A."/>
            <person name="Copeland A."/>
            <person name="Hainaut M."/>
            <person name="Haridas S."/>
            <person name="Labutti K."/>
            <person name="Lindquist E."/>
            <person name="Lipzen A."/>
            <person name="Khouja H.-R."/>
            <person name="Murat C."/>
            <person name="Ohm R."/>
            <person name="Olson A."/>
            <person name="Spatafora J."/>
            <person name="Veneault-Fourrey C."/>
            <person name="Henrissat B."/>
            <person name="Grigoriev I."/>
            <person name="Martin F."/>
            <person name="Perotto S."/>
        </authorList>
    </citation>
    <scope>NUCLEOTIDE SEQUENCE [LARGE SCALE GENOMIC DNA]</scope>
    <source>
        <strain evidence="5 6">UAMH 7357</strain>
    </source>
</reference>
<keyword evidence="6" id="KW-1185">Reference proteome</keyword>
<sequence length="235" mass="26052">MTPRKTRTRNQASSASQFPLVSDYDSEAQYTAPSTLRTPEEINHSVLKRYVPSLHTILEIAASAYIYTLNNDTGEWEKTGIEGTLFVCELTPSPITGTPRHCIVVLNRKGLENLIVYSGEIQAVEISDQFLLLKFRSRESGHGNGYVQEAKEEEKILGFFMTADGDVKERVCHAVKSHWEMAMRERQSGEGMEDMVENFGDEGYSVSAGGGIGGVAGESKPMGRRLSLSELFGHR</sequence>
<evidence type="ECO:0000256" key="1">
    <source>
        <dbReference type="ARBA" id="ARBA00004496"/>
    </source>
</evidence>
<dbReference type="SUPFAM" id="SSF50729">
    <property type="entry name" value="PH domain-like"/>
    <property type="match status" value="1"/>
</dbReference>
<dbReference type="AlphaFoldDB" id="A0A2J6PM79"/>
<comment type="subcellular location">
    <subcellularLocation>
        <location evidence="1">Cytoplasm</location>
    </subcellularLocation>
</comment>
<dbReference type="GO" id="GO:0000290">
    <property type="term" value="P:deadenylation-dependent decapping of nuclear-transcribed mRNA"/>
    <property type="evidence" value="ECO:0007669"/>
    <property type="project" value="InterPro"/>
</dbReference>
<dbReference type="Proteomes" id="UP000235672">
    <property type="component" value="Unassembled WGS sequence"/>
</dbReference>